<keyword evidence="3" id="KW-1185">Reference proteome</keyword>
<dbReference type="InterPro" id="IPR021513">
    <property type="entry name" value="Phage_RSL1_Orf186"/>
</dbReference>
<dbReference type="EMBL" id="JAUYVI010000003">
    <property type="protein sequence ID" value="MDQ7247650.1"/>
    <property type="molecule type" value="Genomic_DNA"/>
</dbReference>
<protein>
    <submittedName>
        <fullName evidence="2">DUF3175 domain-containing protein</fullName>
    </submittedName>
</protein>
<evidence type="ECO:0000256" key="1">
    <source>
        <dbReference type="SAM" id="MobiDB-lite"/>
    </source>
</evidence>
<reference evidence="3" key="1">
    <citation type="submission" date="2023-08" db="EMBL/GenBank/DDBJ databases">
        <title>Rhodospirillaceae gen. nov., a novel taxon isolated from the Yangtze River Yuezi River estuary sludge.</title>
        <authorList>
            <person name="Ruan L."/>
        </authorList>
    </citation>
    <scope>NUCLEOTIDE SEQUENCE [LARGE SCALE GENOMIC DNA]</scope>
    <source>
        <strain evidence="3">R-7</strain>
    </source>
</reference>
<sequence length="121" mass="13784">MAASAKAKRIRRKPAHRKTARKATKRTTRKWSARVTERSDAMTLEDSVFKQRSAAAIARSLKHSAESSHRRKSPPFRSAMSMLNFYINRAGKNLSASRLRTLERAKDKLREAFGRPPKPAH</sequence>
<name>A0ABU0YKJ8_9PROT</name>
<comment type="caution">
    <text evidence="2">The sequence shown here is derived from an EMBL/GenBank/DDBJ whole genome shotgun (WGS) entry which is preliminary data.</text>
</comment>
<feature type="region of interest" description="Disordered" evidence="1">
    <location>
        <begin position="1"/>
        <end position="36"/>
    </location>
</feature>
<proteinExistence type="predicted"/>
<dbReference type="Proteomes" id="UP001230156">
    <property type="component" value="Unassembled WGS sequence"/>
</dbReference>
<gene>
    <name evidence="2" type="ORF">Q8A70_08220</name>
</gene>
<dbReference type="RefSeq" id="WP_379955084.1">
    <property type="nucleotide sequence ID" value="NZ_JAUYVI010000003.1"/>
</dbReference>
<feature type="compositionally biased region" description="Basic residues" evidence="1">
    <location>
        <begin position="1"/>
        <end position="32"/>
    </location>
</feature>
<evidence type="ECO:0000313" key="3">
    <source>
        <dbReference type="Proteomes" id="UP001230156"/>
    </source>
</evidence>
<dbReference type="Pfam" id="PF11373">
    <property type="entry name" value="DUF3175"/>
    <property type="match status" value="1"/>
</dbReference>
<evidence type="ECO:0000313" key="2">
    <source>
        <dbReference type="EMBL" id="MDQ7247650.1"/>
    </source>
</evidence>
<organism evidence="2 3">
    <name type="scientific">Dongia sedimenti</name>
    <dbReference type="NCBI Taxonomy" id="3064282"/>
    <lineage>
        <taxon>Bacteria</taxon>
        <taxon>Pseudomonadati</taxon>
        <taxon>Pseudomonadota</taxon>
        <taxon>Alphaproteobacteria</taxon>
        <taxon>Rhodospirillales</taxon>
        <taxon>Dongiaceae</taxon>
        <taxon>Dongia</taxon>
    </lineage>
</organism>
<accession>A0ABU0YKJ8</accession>